<feature type="region of interest" description="Disordered" evidence="4">
    <location>
        <begin position="1"/>
        <end position="24"/>
    </location>
</feature>
<dbReference type="Pfam" id="PF04082">
    <property type="entry name" value="Fungal_trans"/>
    <property type="match status" value="1"/>
</dbReference>
<evidence type="ECO:0000256" key="3">
    <source>
        <dbReference type="ARBA" id="ARBA00023242"/>
    </source>
</evidence>
<dbReference type="GO" id="GO:0003677">
    <property type="term" value="F:DNA binding"/>
    <property type="evidence" value="ECO:0007669"/>
    <property type="project" value="InterPro"/>
</dbReference>
<dbReference type="Pfam" id="PF00172">
    <property type="entry name" value="Zn_clus"/>
    <property type="match status" value="1"/>
</dbReference>
<dbReference type="SUPFAM" id="SSF57701">
    <property type="entry name" value="Zn2/Cys6 DNA-binding domain"/>
    <property type="match status" value="1"/>
</dbReference>
<keyword evidence="2" id="KW-0479">Metal-binding</keyword>
<feature type="compositionally biased region" description="Basic and acidic residues" evidence="4">
    <location>
        <begin position="11"/>
        <end position="24"/>
    </location>
</feature>
<dbReference type="PROSITE" id="PS50048">
    <property type="entry name" value="ZN2_CY6_FUNGAL_2"/>
    <property type="match status" value="1"/>
</dbReference>
<dbReference type="Proteomes" id="UP000053477">
    <property type="component" value="Unassembled WGS sequence"/>
</dbReference>
<feature type="domain" description="Zn(2)-C6 fungal-type" evidence="5">
    <location>
        <begin position="34"/>
        <end position="65"/>
    </location>
</feature>
<evidence type="ECO:0000259" key="5">
    <source>
        <dbReference type="PROSITE" id="PS50048"/>
    </source>
</evidence>
<organism evidence="6 7">
    <name type="scientific">Schizopora paradoxa</name>
    <dbReference type="NCBI Taxonomy" id="27342"/>
    <lineage>
        <taxon>Eukaryota</taxon>
        <taxon>Fungi</taxon>
        <taxon>Dikarya</taxon>
        <taxon>Basidiomycota</taxon>
        <taxon>Agaricomycotina</taxon>
        <taxon>Agaricomycetes</taxon>
        <taxon>Hymenochaetales</taxon>
        <taxon>Schizoporaceae</taxon>
        <taxon>Schizopora</taxon>
    </lineage>
</organism>
<evidence type="ECO:0000256" key="4">
    <source>
        <dbReference type="SAM" id="MobiDB-lite"/>
    </source>
</evidence>
<accession>A0A0H2RDR4</accession>
<dbReference type="InterPro" id="IPR007219">
    <property type="entry name" value="XnlR_reg_dom"/>
</dbReference>
<dbReference type="GO" id="GO:0008270">
    <property type="term" value="F:zinc ion binding"/>
    <property type="evidence" value="ECO:0007669"/>
    <property type="project" value="InterPro"/>
</dbReference>
<dbReference type="EMBL" id="KQ086048">
    <property type="protein sequence ID" value="KLO09687.1"/>
    <property type="molecule type" value="Genomic_DNA"/>
</dbReference>
<evidence type="ECO:0000313" key="6">
    <source>
        <dbReference type="EMBL" id="KLO09687.1"/>
    </source>
</evidence>
<keyword evidence="7" id="KW-1185">Reference proteome</keyword>
<dbReference type="InterPro" id="IPR001138">
    <property type="entry name" value="Zn2Cys6_DnaBD"/>
</dbReference>
<dbReference type="CDD" id="cd00067">
    <property type="entry name" value="GAL4"/>
    <property type="match status" value="1"/>
</dbReference>
<dbReference type="InParanoid" id="A0A0H2RDR4"/>
<dbReference type="STRING" id="27342.A0A0H2RDR4"/>
<sequence>MSSTITSSSALEHEESSHLRKQDVHQKMLRGNIACAECRRLKQRCDRKLPCSTCIQRKCEAICPIGTLSNGQHRKELHMASNQLRVTVSEMTHRITQLEEALQVEFRSHSEGVHPLLSDELLDVKRCGIDGNTHEEIEELEVINSMGLLALNEPEDDGGKFYGATGKEGAGVTLPREAAFLSLLPRSTREDQHWPFRNTANASPGELHAILELQLPSLQRALALSESFFDNLAKSFQLVSRERVLDFLIPKAYETRPVCFFMAKIDLHDLALLYMVFALGISVDPSNPASTAEGERYRHLARASLGLKCIFENTSLAAIQTICLMSCYNVIASNAGNNEEAWRMMYLAFNLGLSVGLHRDPARWYLSPDEIAARRLLFWEMYVVDIRKSIASGRPPRFSLETVDCEFPPDTEAVLNPDGSTSSSCWHMNFLLSKTVIAPIAKRLSAAQPPKYSELLEMDRQIREFDLSQTSSSQAPPDLKAHSHCIYGSCVLTLRDLTLLYLHRAYFAKALLDSPEDPLRSPYAASFLAAYRSAASVIRTLKRKLCVSPRLVLRHWPTWAHALCSSVSWATARPTTMSCIHRSSRSWLGQSSSGLHLAVWRR</sequence>
<dbReference type="SMART" id="SM00066">
    <property type="entry name" value="GAL4"/>
    <property type="match status" value="1"/>
</dbReference>
<dbReference type="PANTHER" id="PTHR31001:SF56">
    <property type="entry name" value="ZN(2)-C6 FUNGAL-TYPE DOMAIN-CONTAINING PROTEIN"/>
    <property type="match status" value="1"/>
</dbReference>
<dbReference type="AlphaFoldDB" id="A0A0H2RDR4"/>
<dbReference type="OrthoDB" id="424974at2759"/>
<comment type="subcellular location">
    <subcellularLocation>
        <location evidence="1">Nucleus</location>
    </subcellularLocation>
</comment>
<dbReference type="GO" id="GO:0000981">
    <property type="term" value="F:DNA-binding transcription factor activity, RNA polymerase II-specific"/>
    <property type="evidence" value="ECO:0007669"/>
    <property type="project" value="InterPro"/>
</dbReference>
<dbReference type="PANTHER" id="PTHR31001">
    <property type="entry name" value="UNCHARACTERIZED TRANSCRIPTIONAL REGULATORY PROTEIN"/>
    <property type="match status" value="1"/>
</dbReference>
<dbReference type="GO" id="GO:0005634">
    <property type="term" value="C:nucleus"/>
    <property type="evidence" value="ECO:0007669"/>
    <property type="project" value="UniProtKB-SubCell"/>
</dbReference>
<dbReference type="Gene3D" id="4.10.240.10">
    <property type="entry name" value="Zn(2)-C6 fungal-type DNA-binding domain"/>
    <property type="match status" value="1"/>
</dbReference>
<protein>
    <recommendedName>
        <fullName evidence="5">Zn(2)-C6 fungal-type domain-containing protein</fullName>
    </recommendedName>
</protein>
<keyword evidence="3" id="KW-0539">Nucleus</keyword>
<evidence type="ECO:0000256" key="1">
    <source>
        <dbReference type="ARBA" id="ARBA00004123"/>
    </source>
</evidence>
<reference evidence="6 7" key="1">
    <citation type="submission" date="2015-04" db="EMBL/GenBank/DDBJ databases">
        <title>Complete genome sequence of Schizopora paradoxa KUC8140, a cosmopolitan wood degrader in East Asia.</title>
        <authorList>
            <consortium name="DOE Joint Genome Institute"/>
            <person name="Min B."/>
            <person name="Park H."/>
            <person name="Jang Y."/>
            <person name="Kim J.-J."/>
            <person name="Kim K.H."/>
            <person name="Pangilinan J."/>
            <person name="Lipzen A."/>
            <person name="Riley R."/>
            <person name="Grigoriev I.V."/>
            <person name="Spatafora J.W."/>
            <person name="Choi I.-G."/>
        </authorList>
    </citation>
    <scope>NUCLEOTIDE SEQUENCE [LARGE SCALE GENOMIC DNA]</scope>
    <source>
        <strain evidence="6 7">KUC8140</strain>
    </source>
</reference>
<proteinExistence type="predicted"/>
<dbReference type="InterPro" id="IPR036864">
    <property type="entry name" value="Zn2-C6_fun-type_DNA-bd_sf"/>
</dbReference>
<evidence type="ECO:0000256" key="2">
    <source>
        <dbReference type="ARBA" id="ARBA00022723"/>
    </source>
</evidence>
<evidence type="ECO:0000313" key="7">
    <source>
        <dbReference type="Proteomes" id="UP000053477"/>
    </source>
</evidence>
<dbReference type="SMART" id="SM00906">
    <property type="entry name" value="Fungal_trans"/>
    <property type="match status" value="1"/>
</dbReference>
<gene>
    <name evidence="6" type="ORF">SCHPADRAFT_555303</name>
</gene>
<name>A0A0H2RDR4_9AGAM</name>
<dbReference type="InterPro" id="IPR050613">
    <property type="entry name" value="Sec_Metabolite_Reg"/>
</dbReference>
<dbReference type="GO" id="GO:0006351">
    <property type="term" value="P:DNA-templated transcription"/>
    <property type="evidence" value="ECO:0007669"/>
    <property type="project" value="InterPro"/>
</dbReference>
<dbReference type="PROSITE" id="PS00463">
    <property type="entry name" value="ZN2_CY6_FUNGAL_1"/>
    <property type="match status" value="1"/>
</dbReference>
<dbReference type="CDD" id="cd12148">
    <property type="entry name" value="fungal_TF_MHR"/>
    <property type="match status" value="1"/>
</dbReference>